<proteinExistence type="predicted"/>
<organism evidence="2">
    <name type="scientific">Thermosporothrix sp. COM3</name>
    <dbReference type="NCBI Taxonomy" id="2490863"/>
    <lineage>
        <taxon>Bacteria</taxon>
        <taxon>Bacillati</taxon>
        <taxon>Chloroflexota</taxon>
        <taxon>Ktedonobacteria</taxon>
        <taxon>Ktedonobacterales</taxon>
        <taxon>Thermosporotrichaceae</taxon>
        <taxon>Thermosporothrix</taxon>
    </lineage>
</organism>
<protein>
    <submittedName>
        <fullName evidence="2">Uncharacterized protein</fullName>
    </submittedName>
</protein>
<feature type="transmembrane region" description="Helical" evidence="1">
    <location>
        <begin position="6"/>
        <end position="22"/>
    </location>
</feature>
<evidence type="ECO:0000256" key="1">
    <source>
        <dbReference type="SAM" id="Phobius"/>
    </source>
</evidence>
<gene>
    <name evidence="2" type="ORF">KTC_04820</name>
</gene>
<name>A0A455SEI8_9CHLR</name>
<reference evidence="2" key="1">
    <citation type="submission" date="2018-12" db="EMBL/GenBank/DDBJ databases">
        <title>Novel natural products biosynthetic potential of the class Ktedonobacteria.</title>
        <authorList>
            <person name="Zheng Y."/>
            <person name="Saitou A."/>
            <person name="Wang C.M."/>
            <person name="Toyoda A."/>
            <person name="Minakuchi Y."/>
            <person name="Sekiguchi Y."/>
            <person name="Ueda K."/>
            <person name="Takano H."/>
            <person name="Sakai Y."/>
            <person name="Yokota A."/>
            <person name="Yabe S."/>
        </authorList>
    </citation>
    <scope>NUCLEOTIDE SEQUENCE</scope>
    <source>
        <strain evidence="2">COM3</strain>
    </source>
</reference>
<evidence type="ECO:0000313" key="2">
    <source>
        <dbReference type="EMBL" id="BBH85731.1"/>
    </source>
</evidence>
<accession>A0A455SEI8</accession>
<keyword evidence="1" id="KW-0472">Membrane</keyword>
<dbReference type="EMBL" id="AP019376">
    <property type="protein sequence ID" value="BBH85731.1"/>
    <property type="molecule type" value="Genomic_DNA"/>
</dbReference>
<keyword evidence="1" id="KW-0812">Transmembrane</keyword>
<dbReference type="AlphaFoldDB" id="A0A455SEI8"/>
<sequence length="134" mass="14970">MIVPGVTFALLVICFCTILALVQRTGQRITYMIDDNGLHLYSGKQPLEPGKPTRLNGIVFHQTIPLSQIQSTSKVATTGSLLGWGTKDAGLRHRFRDCVLLTIRSTATYRYHFYISPSNACIKIVFQAIESKLR</sequence>
<keyword evidence="1" id="KW-1133">Transmembrane helix</keyword>